<dbReference type="HOGENOM" id="CLU_007727_7_6_1"/>
<name>B9WGP6_CANDC</name>
<dbReference type="PRINTS" id="PR01270">
    <property type="entry name" value="HDASUPER"/>
</dbReference>
<dbReference type="Gene3D" id="3.40.800.20">
    <property type="entry name" value="Histone deacetylase domain"/>
    <property type="match status" value="1"/>
</dbReference>
<dbReference type="RefSeq" id="XP_002420199.1">
    <property type="nucleotide sequence ID" value="XM_002420154.1"/>
</dbReference>
<dbReference type="EMBL" id="FM992691">
    <property type="protein sequence ID" value="CAX42422.1"/>
    <property type="molecule type" value="Genomic_DNA"/>
</dbReference>
<feature type="domain" description="Histone deacetylase" evidence="1">
    <location>
        <begin position="83"/>
        <end position="392"/>
    </location>
</feature>
<gene>
    <name evidence="2" type="ordered locus">Cd36_45560</name>
    <name evidence="3" type="ORF">CD36_45560</name>
</gene>
<dbReference type="KEGG" id="cdu:CD36_45560"/>
<dbReference type="GO" id="GO:0004407">
    <property type="term" value="F:histone deacetylase activity"/>
    <property type="evidence" value="ECO:0007669"/>
    <property type="project" value="TreeGrafter"/>
</dbReference>
<dbReference type="GO" id="GO:0070210">
    <property type="term" value="C:Rpd3L-Expanded complex"/>
    <property type="evidence" value="ECO:0007669"/>
    <property type="project" value="TreeGrafter"/>
</dbReference>
<dbReference type="InterPro" id="IPR023696">
    <property type="entry name" value="Ureohydrolase_dom_sf"/>
</dbReference>
<dbReference type="Pfam" id="PF00850">
    <property type="entry name" value="Hist_deacetyl"/>
    <property type="match status" value="1"/>
</dbReference>
<dbReference type="PROSITE" id="PS51257">
    <property type="entry name" value="PROKAR_LIPOPROTEIN"/>
    <property type="match status" value="1"/>
</dbReference>
<keyword evidence="4" id="KW-1185">Reference proteome</keyword>
<dbReference type="InterPro" id="IPR023801">
    <property type="entry name" value="His_deacetylse_dom"/>
</dbReference>
<evidence type="ECO:0000313" key="2">
    <source>
        <dbReference type="CGD" id="CAL0000163383"/>
    </source>
</evidence>
<evidence type="ECO:0000259" key="1">
    <source>
        <dbReference type="Pfam" id="PF00850"/>
    </source>
</evidence>
<dbReference type="PANTHER" id="PTHR10625">
    <property type="entry name" value="HISTONE DEACETYLASE HDAC1-RELATED"/>
    <property type="match status" value="1"/>
</dbReference>
<reference evidence="3 4" key="1">
    <citation type="journal article" date="2009" name="Genome Res.">
        <title>Comparative genomics of the fungal pathogens Candida dubliniensis and Candida albicans.</title>
        <authorList>
            <person name="Jackson A.P."/>
            <person name="Gamble J.A."/>
            <person name="Yeomans T."/>
            <person name="Moran G.P."/>
            <person name="Saunders D."/>
            <person name="Harris D."/>
            <person name="Aslett M."/>
            <person name="Barrell J.F."/>
            <person name="Butler G."/>
            <person name="Citiulo F."/>
            <person name="Coleman D.C."/>
            <person name="de Groot P.W.J."/>
            <person name="Goodwin T.J."/>
            <person name="Quail M.A."/>
            <person name="McQuillan J."/>
            <person name="Munro C.A."/>
            <person name="Pain A."/>
            <person name="Poulter R.T."/>
            <person name="Rajandream M.A."/>
            <person name="Renauld H."/>
            <person name="Spiering M.J."/>
            <person name="Tivey A."/>
            <person name="Gow N.A.R."/>
            <person name="Barrell B."/>
            <person name="Sullivan D.J."/>
            <person name="Berriman M."/>
        </authorList>
    </citation>
    <scope>NUCLEOTIDE SEQUENCE [LARGE SCALE GENOMIC DNA]</scope>
    <source>
        <strain evidence="4">CD36 / ATCC MYA-646 / CBS 7987 / NCPF 3949 / NRRL Y-17841</strain>
    </source>
</reference>
<dbReference type="Proteomes" id="UP000002605">
    <property type="component" value="Chromosome 4"/>
</dbReference>
<dbReference type="GeneID" id="8047580"/>
<sequence length="452" mass="51040">MYRNCVRLGVLSGSYCCSGLIISTLSCKIVPAKISIVYVIKNKNKKKNCQRPGHYYQTSKMTTKRKVYITLSDSTTNIFDLLPSNKGRQSLVQGLIEAYKLIDLCDGTIHIYPAQTKDLTTYHDEEFVKHLMEPRTSLDKYSDQIDAGEADLTNVVIEENDLDEKYGLVFDCYPFPCLGLYVSLTAASSINAARKIVQQVKETNYQIIAVNWYGGRHHCHKSQAAGFCYVNDVVLSINILRKNLGPVFYLDLDLHHGDGVESAFKFSKKVATCSIHRYDVGFYPGTGSLKSSRENTYNIPTGKGLNNSSMLWIIKEIVTPLIVNFGPKAIVIQCGCDGLALDTHKEWNMTIKGYRNSIEWIINYFSEIPIMLLGGGGYNHTETAKCWTYLTGSVLRVSNIDTWDIIPEHKNLDAYEEDGFRFWTDHNTGPSKMKDHNSVEYLNEIKAHLLSL</sequence>
<dbReference type="SUPFAM" id="SSF52768">
    <property type="entry name" value="Arginase/deacetylase"/>
    <property type="match status" value="1"/>
</dbReference>
<dbReference type="VEuPathDB" id="FungiDB:CD36_45560"/>
<organism evidence="3 4">
    <name type="scientific">Candida dubliniensis (strain CD36 / ATCC MYA-646 / CBS 7987 / NCPF 3949 / NRRL Y-17841)</name>
    <name type="common">Yeast</name>
    <dbReference type="NCBI Taxonomy" id="573826"/>
    <lineage>
        <taxon>Eukaryota</taxon>
        <taxon>Fungi</taxon>
        <taxon>Dikarya</taxon>
        <taxon>Ascomycota</taxon>
        <taxon>Saccharomycotina</taxon>
        <taxon>Pichiomycetes</taxon>
        <taxon>Debaryomycetaceae</taxon>
        <taxon>Candida/Lodderomyces clade</taxon>
        <taxon>Candida</taxon>
    </lineage>
</organism>
<dbReference type="AlphaFoldDB" id="B9WGP6"/>
<evidence type="ECO:0000313" key="3">
    <source>
        <dbReference type="EMBL" id="CAX42422.1"/>
    </source>
</evidence>
<dbReference type="PANTHER" id="PTHR10625:SF10">
    <property type="entry name" value="HISTONE DEACETYLASE HDAC1"/>
    <property type="match status" value="1"/>
</dbReference>
<accession>B9WGP6</accession>
<dbReference type="CDD" id="cd11680">
    <property type="entry name" value="HDAC_Hos1"/>
    <property type="match status" value="1"/>
</dbReference>
<dbReference type="InterPro" id="IPR000286">
    <property type="entry name" value="HDACs"/>
</dbReference>
<dbReference type="eggNOG" id="KOG1342">
    <property type="taxonomic scope" value="Eukaryota"/>
</dbReference>
<dbReference type="CGD" id="CAL0000163383">
    <property type="gene designation" value="Cd36_45560"/>
</dbReference>
<dbReference type="GO" id="GO:0031507">
    <property type="term" value="P:heterochromatin formation"/>
    <property type="evidence" value="ECO:0007669"/>
    <property type="project" value="TreeGrafter"/>
</dbReference>
<dbReference type="OrthoDB" id="73273at2759"/>
<evidence type="ECO:0000313" key="4">
    <source>
        <dbReference type="Proteomes" id="UP000002605"/>
    </source>
</evidence>
<dbReference type="InterPro" id="IPR037138">
    <property type="entry name" value="His_deacetylse_dom_sf"/>
</dbReference>
<proteinExistence type="predicted"/>
<protein>
    <submittedName>
        <fullName evidence="3">Histone deacetylase, putative</fullName>
    </submittedName>
</protein>